<evidence type="ECO:0000313" key="3">
    <source>
        <dbReference type="EMBL" id="CAL4134486.1"/>
    </source>
</evidence>
<reference evidence="3 4" key="1">
    <citation type="submission" date="2024-05" db="EMBL/GenBank/DDBJ databases">
        <authorList>
            <person name="Wallberg A."/>
        </authorList>
    </citation>
    <scope>NUCLEOTIDE SEQUENCE [LARGE SCALE GENOMIC DNA]</scope>
</reference>
<dbReference type="Proteomes" id="UP001497623">
    <property type="component" value="Unassembled WGS sequence"/>
</dbReference>
<feature type="transmembrane region" description="Helical" evidence="1">
    <location>
        <begin position="73"/>
        <end position="91"/>
    </location>
</feature>
<dbReference type="InterPro" id="IPR006631">
    <property type="entry name" value="DM4_12"/>
</dbReference>
<evidence type="ECO:0000256" key="2">
    <source>
        <dbReference type="SAM" id="SignalP"/>
    </source>
</evidence>
<sequence length="243" mass="26326">MYLSHSSVSNMRKLQVLCVCVVIYITVVSAEEVQGDETSTHLAKLILSQLEDHLATAASSSVSGRTFGGCTDSFSVFGFLAFLLALLDLILELQADPMRKKRDIQDCQDSGDVEAATSASYSMLRGFLNALGAEEPECAQRFLCEAAEEAASQGPLGEVIASVSSLNAGSWLGKVNNTLYTDVSLAGEAGVQHRDCAMRYSQCWSLPEAYRYPGVYRATHLPDHLYKPVLTQVMDALTQALLT</sequence>
<dbReference type="AlphaFoldDB" id="A0AAV2RRM1"/>
<name>A0AAV2RRM1_MEGNR</name>
<organism evidence="3 4">
    <name type="scientific">Meganyctiphanes norvegica</name>
    <name type="common">Northern krill</name>
    <name type="synonym">Thysanopoda norvegica</name>
    <dbReference type="NCBI Taxonomy" id="48144"/>
    <lineage>
        <taxon>Eukaryota</taxon>
        <taxon>Metazoa</taxon>
        <taxon>Ecdysozoa</taxon>
        <taxon>Arthropoda</taxon>
        <taxon>Crustacea</taxon>
        <taxon>Multicrustacea</taxon>
        <taxon>Malacostraca</taxon>
        <taxon>Eumalacostraca</taxon>
        <taxon>Eucarida</taxon>
        <taxon>Euphausiacea</taxon>
        <taxon>Euphausiidae</taxon>
        <taxon>Meganyctiphanes</taxon>
    </lineage>
</organism>
<keyword evidence="1" id="KW-0812">Transmembrane</keyword>
<evidence type="ECO:0000256" key="1">
    <source>
        <dbReference type="SAM" id="Phobius"/>
    </source>
</evidence>
<accession>A0AAV2RRM1</accession>
<gene>
    <name evidence="3" type="ORF">MNOR_LOCUS27423</name>
</gene>
<feature type="signal peptide" evidence="2">
    <location>
        <begin position="1"/>
        <end position="30"/>
    </location>
</feature>
<dbReference type="Pfam" id="PF07841">
    <property type="entry name" value="DM4_12"/>
    <property type="match status" value="1"/>
</dbReference>
<evidence type="ECO:0000313" key="4">
    <source>
        <dbReference type="Proteomes" id="UP001497623"/>
    </source>
</evidence>
<dbReference type="EMBL" id="CAXKWB010028846">
    <property type="protein sequence ID" value="CAL4134486.1"/>
    <property type="molecule type" value="Genomic_DNA"/>
</dbReference>
<keyword evidence="1" id="KW-1133">Transmembrane helix</keyword>
<proteinExistence type="predicted"/>
<keyword evidence="1" id="KW-0472">Membrane</keyword>
<comment type="caution">
    <text evidence="3">The sequence shown here is derived from an EMBL/GenBank/DDBJ whole genome shotgun (WGS) entry which is preliminary data.</text>
</comment>
<protein>
    <submittedName>
        <fullName evidence="3">Uncharacterized protein</fullName>
    </submittedName>
</protein>
<keyword evidence="4" id="KW-1185">Reference proteome</keyword>
<keyword evidence="2" id="KW-0732">Signal</keyword>
<feature type="chain" id="PRO_5043685375" evidence="2">
    <location>
        <begin position="31"/>
        <end position="243"/>
    </location>
</feature>